<protein>
    <recommendedName>
        <fullName evidence="4">Glycoside hydrolase family 38 N-terminal domain-containing protein</fullName>
    </recommendedName>
</protein>
<dbReference type="InterPro" id="IPR041147">
    <property type="entry name" value="GH38_C"/>
</dbReference>
<dbReference type="GO" id="GO:0009313">
    <property type="term" value="P:oligosaccharide catabolic process"/>
    <property type="evidence" value="ECO:0007669"/>
    <property type="project" value="TreeGrafter"/>
</dbReference>
<dbReference type="Pfam" id="PF01074">
    <property type="entry name" value="Glyco_hydro_38N"/>
    <property type="match status" value="1"/>
</dbReference>
<accession>A0AAU8A5U4</accession>
<feature type="domain" description="Glycosyl hydrolases family 38 C-terminal" evidence="2">
    <location>
        <begin position="783"/>
        <end position="847"/>
    </location>
</feature>
<organism evidence="3">
    <name type="scientific">Christensenella massiliensis</name>
    <dbReference type="NCBI Taxonomy" id="1805714"/>
    <lineage>
        <taxon>Bacteria</taxon>
        <taxon>Bacillati</taxon>
        <taxon>Bacillota</taxon>
        <taxon>Clostridia</taxon>
        <taxon>Christensenellales</taxon>
        <taxon>Christensenellaceae</taxon>
        <taxon>Christensenella</taxon>
    </lineage>
</organism>
<dbReference type="AlphaFoldDB" id="A0AAU8A5U4"/>
<feature type="domain" description="Glycoside hydrolase family 38 N-terminal" evidence="1">
    <location>
        <begin position="9"/>
        <end position="275"/>
    </location>
</feature>
<dbReference type="RefSeq" id="WP_353422779.1">
    <property type="nucleotide sequence ID" value="NZ_CP117826.1"/>
</dbReference>
<evidence type="ECO:0000313" key="3">
    <source>
        <dbReference type="EMBL" id="XCC61227.1"/>
    </source>
</evidence>
<dbReference type="PANTHER" id="PTHR46017:SF2">
    <property type="entry name" value="MANNOSYLGLYCERATE HYDROLASE"/>
    <property type="match status" value="1"/>
</dbReference>
<dbReference type="Gene3D" id="3.20.110.10">
    <property type="entry name" value="Glycoside hydrolase 38, N terminal domain"/>
    <property type="match status" value="1"/>
</dbReference>
<dbReference type="SUPFAM" id="SSF74650">
    <property type="entry name" value="Galactose mutarotase-like"/>
    <property type="match status" value="1"/>
</dbReference>
<dbReference type="InterPro" id="IPR000602">
    <property type="entry name" value="Glyco_hydro_38_N"/>
</dbReference>
<gene>
    <name evidence="3" type="ORF">PUP29_06700</name>
</gene>
<evidence type="ECO:0008006" key="4">
    <source>
        <dbReference type="Google" id="ProtNLM"/>
    </source>
</evidence>
<sequence>MKQLEEIKTIHLIPYAHCDYAWTNTREWHIWRYVENLKCVAELMESHKEFTFLIDNVLQTVDVLERYLPDRIETIKTSIKCGRISVANGGIDLVRPGKSGDELFIRNIAAGKKVLQNKLCPEKELTVFLNADTAIGHSQMPQLLKLTGHKAYRLYRPEGAMNTSGIPGEFIWKGLDGSEITVSRGIYSGMADEYITNPDYAVQEQGFIREELEAKLKIQQTEDLAVFVGGDDALPMHTMLDRPADLDAFIQKWNKRHKTQLVFSTLDRYMEKIEKQKLPYVEGVIDACELTYDIPTKSAEAMYRKRFSIERTLISVEKMGVIAEEVGADFDWKAVQSLWGGLMKISGHALEALLAADYEEKLRFACALEYEVDCLAAHTAETIASAARKCGAVQYTVINPHPFKAEEYVRLHVASPYNLVPFRLEYADGEKVEYQIAEIYHGDKLYANCACNEADIVAKVHCGAMGYENLLLVPDTHGEELIRSACRTAPDRLENGKLRITQENGKIKKIEDVKGHILFSEADMFAQLRFYHTEPTGDWVANYEPKEIEVFHAESAELTESGPLMQKIGIKGDLAGKPAEVAYTLFADREEIGIELNFESAGKEGYYTVAFSCDKKPELLAGIPFGIEKRHPEYEMYGNAITGQAEEYLKFERALDGQYYARHFTSFLNHGVRVMLLQGNGSIFYCYNRRENIVETVLLHTMERDVRGKEQTASWVLKTPDSYFGNGRHDFAFDVVLKQEMSGLEMQNLCLLREQPFVNTARFSECEGTAAPQASFMETTGLAVTAVYREDGGLFVRGFEADGKAGTAAIRFKDAAKGTACDLMLSPNGPKEELEHISIRPYEIKTVRIEEEAK</sequence>
<dbReference type="SUPFAM" id="SSF88713">
    <property type="entry name" value="Glycoside hydrolase/deacetylase"/>
    <property type="match status" value="1"/>
</dbReference>
<evidence type="ECO:0000259" key="1">
    <source>
        <dbReference type="Pfam" id="PF01074"/>
    </source>
</evidence>
<name>A0AAU8A5U4_9FIRM</name>
<dbReference type="GO" id="GO:0006013">
    <property type="term" value="P:mannose metabolic process"/>
    <property type="evidence" value="ECO:0007669"/>
    <property type="project" value="InterPro"/>
</dbReference>
<dbReference type="InterPro" id="IPR027291">
    <property type="entry name" value="Glyco_hydro_38_N_sf"/>
</dbReference>
<proteinExistence type="predicted"/>
<dbReference type="Pfam" id="PF17677">
    <property type="entry name" value="Glyco_hydro38C2"/>
    <property type="match status" value="1"/>
</dbReference>
<dbReference type="GO" id="GO:0030246">
    <property type="term" value="F:carbohydrate binding"/>
    <property type="evidence" value="ECO:0007669"/>
    <property type="project" value="InterPro"/>
</dbReference>
<reference evidence="3" key="1">
    <citation type="submission" date="2023-02" db="EMBL/GenBank/DDBJ databases">
        <title>Gut commensal Christensenella minuta modulates host metabolism via a new class of secondary bile acids.</title>
        <authorList>
            <person name="Liu C."/>
        </authorList>
    </citation>
    <scope>NUCLEOTIDE SEQUENCE</scope>
    <source>
        <strain evidence="3">CA70</strain>
    </source>
</reference>
<evidence type="ECO:0000259" key="2">
    <source>
        <dbReference type="Pfam" id="PF17677"/>
    </source>
</evidence>
<dbReference type="InterPro" id="IPR011013">
    <property type="entry name" value="Gal_mutarotase_sf_dom"/>
</dbReference>
<dbReference type="PANTHER" id="PTHR46017">
    <property type="entry name" value="ALPHA-MANNOSIDASE 2C1"/>
    <property type="match status" value="1"/>
</dbReference>
<dbReference type="GO" id="GO:0004559">
    <property type="term" value="F:alpha-mannosidase activity"/>
    <property type="evidence" value="ECO:0007669"/>
    <property type="project" value="InterPro"/>
</dbReference>
<dbReference type="InterPro" id="IPR011330">
    <property type="entry name" value="Glyco_hydro/deAcase_b/a-brl"/>
</dbReference>
<dbReference type="EMBL" id="CP117826">
    <property type="protein sequence ID" value="XCC61227.1"/>
    <property type="molecule type" value="Genomic_DNA"/>
</dbReference>